<keyword evidence="2" id="KW-1185">Reference proteome</keyword>
<dbReference type="Proteomes" id="UP000828390">
    <property type="component" value="Unassembled WGS sequence"/>
</dbReference>
<organism evidence="1 2">
    <name type="scientific">Dreissena polymorpha</name>
    <name type="common">Zebra mussel</name>
    <name type="synonym">Mytilus polymorpha</name>
    <dbReference type="NCBI Taxonomy" id="45954"/>
    <lineage>
        <taxon>Eukaryota</taxon>
        <taxon>Metazoa</taxon>
        <taxon>Spiralia</taxon>
        <taxon>Lophotrochozoa</taxon>
        <taxon>Mollusca</taxon>
        <taxon>Bivalvia</taxon>
        <taxon>Autobranchia</taxon>
        <taxon>Heteroconchia</taxon>
        <taxon>Euheterodonta</taxon>
        <taxon>Imparidentia</taxon>
        <taxon>Neoheterodontei</taxon>
        <taxon>Myida</taxon>
        <taxon>Dreissenoidea</taxon>
        <taxon>Dreissenidae</taxon>
        <taxon>Dreissena</taxon>
    </lineage>
</organism>
<reference evidence="1" key="1">
    <citation type="journal article" date="2019" name="bioRxiv">
        <title>The Genome of the Zebra Mussel, Dreissena polymorpha: A Resource for Invasive Species Research.</title>
        <authorList>
            <person name="McCartney M.A."/>
            <person name="Auch B."/>
            <person name="Kono T."/>
            <person name="Mallez S."/>
            <person name="Zhang Y."/>
            <person name="Obille A."/>
            <person name="Becker A."/>
            <person name="Abrahante J.E."/>
            <person name="Garbe J."/>
            <person name="Badalamenti J.P."/>
            <person name="Herman A."/>
            <person name="Mangelson H."/>
            <person name="Liachko I."/>
            <person name="Sullivan S."/>
            <person name="Sone E.D."/>
            <person name="Koren S."/>
            <person name="Silverstein K.A.T."/>
            <person name="Beckman K.B."/>
            <person name="Gohl D.M."/>
        </authorList>
    </citation>
    <scope>NUCLEOTIDE SEQUENCE</scope>
    <source>
        <strain evidence="1">Duluth1</strain>
        <tissue evidence="1">Whole animal</tissue>
    </source>
</reference>
<protein>
    <submittedName>
        <fullName evidence="1">Uncharacterized protein</fullName>
    </submittedName>
</protein>
<reference evidence="1" key="2">
    <citation type="submission" date="2020-11" db="EMBL/GenBank/DDBJ databases">
        <authorList>
            <person name="McCartney M.A."/>
            <person name="Auch B."/>
            <person name="Kono T."/>
            <person name="Mallez S."/>
            <person name="Becker A."/>
            <person name="Gohl D.M."/>
            <person name="Silverstein K.A.T."/>
            <person name="Koren S."/>
            <person name="Bechman K.B."/>
            <person name="Herman A."/>
            <person name="Abrahante J.E."/>
            <person name="Garbe J."/>
        </authorList>
    </citation>
    <scope>NUCLEOTIDE SEQUENCE</scope>
    <source>
        <strain evidence="1">Duluth1</strain>
        <tissue evidence="1">Whole animal</tissue>
    </source>
</reference>
<accession>A0A9D4EC84</accession>
<proteinExistence type="predicted"/>
<dbReference type="EMBL" id="JAIWYP010000009">
    <property type="protein sequence ID" value="KAH3777023.1"/>
    <property type="molecule type" value="Genomic_DNA"/>
</dbReference>
<dbReference type="AlphaFoldDB" id="A0A9D4EC84"/>
<name>A0A9D4EC84_DREPO</name>
<evidence type="ECO:0000313" key="1">
    <source>
        <dbReference type="EMBL" id="KAH3777023.1"/>
    </source>
</evidence>
<gene>
    <name evidence="1" type="ORF">DPMN_178459</name>
</gene>
<evidence type="ECO:0000313" key="2">
    <source>
        <dbReference type="Proteomes" id="UP000828390"/>
    </source>
</evidence>
<sequence>MDGVTSLRHLYVPHSSWIEKSEGTAGPPKYQNCICDKLLHFVKGITAKTHGLNHHDSNKMETTWLQLRISLMSRPNEILDSDLILDESDASMPWRRRYPRFETRRLNRRLTDESCTGEESLDYILL</sequence>
<comment type="caution">
    <text evidence="1">The sequence shown here is derived from an EMBL/GenBank/DDBJ whole genome shotgun (WGS) entry which is preliminary data.</text>
</comment>